<dbReference type="Gene3D" id="3.30.2010.10">
    <property type="entry name" value="Metalloproteases ('zincins'), catalytic domain"/>
    <property type="match status" value="1"/>
</dbReference>
<feature type="chain" id="PRO_5009225407" description="Peptidase M48 domain-containing protein" evidence="7">
    <location>
        <begin position="23"/>
        <end position="287"/>
    </location>
</feature>
<comment type="caution">
    <text evidence="9">The sequence shown here is derived from an EMBL/GenBank/DDBJ whole genome shotgun (WGS) entry which is preliminary data.</text>
</comment>
<evidence type="ECO:0000313" key="10">
    <source>
        <dbReference type="Proteomes" id="UP000179334"/>
    </source>
</evidence>
<keyword evidence="3 6" id="KW-0378">Hydrolase</keyword>
<evidence type="ECO:0000259" key="8">
    <source>
        <dbReference type="Pfam" id="PF01435"/>
    </source>
</evidence>
<gene>
    <name evidence="9" type="ORF">A2V91_04185</name>
</gene>
<evidence type="ECO:0000256" key="2">
    <source>
        <dbReference type="ARBA" id="ARBA00022723"/>
    </source>
</evidence>
<dbReference type="GO" id="GO:0051603">
    <property type="term" value="P:proteolysis involved in protein catabolic process"/>
    <property type="evidence" value="ECO:0007669"/>
    <property type="project" value="TreeGrafter"/>
</dbReference>
<dbReference type="AlphaFoldDB" id="A0A1F6SWU4"/>
<evidence type="ECO:0000256" key="3">
    <source>
        <dbReference type="ARBA" id="ARBA00022801"/>
    </source>
</evidence>
<dbReference type="PANTHER" id="PTHR22726:SF1">
    <property type="entry name" value="METALLOENDOPEPTIDASE OMA1, MITOCHONDRIAL"/>
    <property type="match status" value="1"/>
</dbReference>
<dbReference type="InterPro" id="IPR051156">
    <property type="entry name" value="Mito/Outer_Membr_Metalloprot"/>
</dbReference>
<keyword evidence="5 6" id="KW-0482">Metalloprotease</keyword>
<evidence type="ECO:0000256" key="7">
    <source>
        <dbReference type="SAM" id="SignalP"/>
    </source>
</evidence>
<evidence type="ECO:0000256" key="5">
    <source>
        <dbReference type="ARBA" id="ARBA00023049"/>
    </source>
</evidence>
<feature type="signal peptide" evidence="7">
    <location>
        <begin position="1"/>
        <end position="22"/>
    </location>
</feature>
<dbReference type="GO" id="GO:0004222">
    <property type="term" value="F:metalloendopeptidase activity"/>
    <property type="evidence" value="ECO:0007669"/>
    <property type="project" value="InterPro"/>
</dbReference>
<dbReference type="EMBL" id="MFSR01000092">
    <property type="protein sequence ID" value="OGI37417.1"/>
    <property type="molecule type" value="Genomic_DNA"/>
</dbReference>
<evidence type="ECO:0000256" key="4">
    <source>
        <dbReference type="ARBA" id="ARBA00022833"/>
    </source>
</evidence>
<accession>A0A1F6SWU4</accession>
<dbReference type="GO" id="GO:0016020">
    <property type="term" value="C:membrane"/>
    <property type="evidence" value="ECO:0007669"/>
    <property type="project" value="TreeGrafter"/>
</dbReference>
<name>A0A1F6SWU4_9PROT</name>
<comment type="similarity">
    <text evidence="6">Belongs to the peptidase M48 family.</text>
</comment>
<dbReference type="PANTHER" id="PTHR22726">
    <property type="entry name" value="METALLOENDOPEPTIDASE OMA1"/>
    <property type="match status" value="1"/>
</dbReference>
<keyword evidence="4 6" id="KW-0862">Zinc</keyword>
<evidence type="ECO:0000256" key="6">
    <source>
        <dbReference type="RuleBase" id="RU003983"/>
    </source>
</evidence>
<proteinExistence type="inferred from homology"/>
<keyword evidence="7" id="KW-0732">Signal</keyword>
<dbReference type="Pfam" id="PF01435">
    <property type="entry name" value="Peptidase_M48"/>
    <property type="match status" value="1"/>
</dbReference>
<keyword evidence="1 6" id="KW-0645">Protease</keyword>
<evidence type="ECO:0000313" key="9">
    <source>
        <dbReference type="EMBL" id="OGI37417.1"/>
    </source>
</evidence>
<dbReference type="Proteomes" id="UP000179334">
    <property type="component" value="Unassembled WGS sequence"/>
</dbReference>
<sequence length="287" mass="32283">MKRAAIHLLVILLATLPFASSALDLEKLLKHKKEIKELKKALFGFKDSEMIQLGDDAASHLFGAAPLVNDPALQYYVNRLGRWLALHSRQPNLPWSFGVLDDNEINAFALPGGRILVTRGVLLRCRDESELAGVLAHEISHVSEKHHEPALRKDKGFAAVVGYYDKKAENDKEKERRLKLGKSVVEAVFIRGFDRDQEFAADRHGVVIAARAGYDPYGLASFLQTLSSISPTDNAIRLMKSTHPEPKDRLNKLMQAMDGRLDKYAEQARHPDRYKTVINTHMATIQR</sequence>
<keyword evidence="2" id="KW-0479">Metal-binding</keyword>
<protein>
    <recommendedName>
        <fullName evidence="8">Peptidase M48 domain-containing protein</fullName>
    </recommendedName>
</protein>
<organism evidence="9 10">
    <name type="scientific">Candidatus Muproteobacteria bacterium RBG_16_64_10</name>
    <dbReference type="NCBI Taxonomy" id="1817757"/>
    <lineage>
        <taxon>Bacteria</taxon>
        <taxon>Pseudomonadati</taxon>
        <taxon>Pseudomonadota</taxon>
        <taxon>Candidatus Muproteobacteria</taxon>
    </lineage>
</organism>
<evidence type="ECO:0000256" key="1">
    <source>
        <dbReference type="ARBA" id="ARBA00022670"/>
    </source>
</evidence>
<dbReference type="GO" id="GO:0046872">
    <property type="term" value="F:metal ion binding"/>
    <property type="evidence" value="ECO:0007669"/>
    <property type="project" value="UniProtKB-KW"/>
</dbReference>
<comment type="cofactor">
    <cofactor evidence="6">
        <name>Zn(2+)</name>
        <dbReference type="ChEBI" id="CHEBI:29105"/>
    </cofactor>
    <text evidence="6">Binds 1 zinc ion per subunit.</text>
</comment>
<reference evidence="9 10" key="1">
    <citation type="journal article" date="2016" name="Nat. Commun.">
        <title>Thousands of microbial genomes shed light on interconnected biogeochemical processes in an aquifer system.</title>
        <authorList>
            <person name="Anantharaman K."/>
            <person name="Brown C.T."/>
            <person name="Hug L.A."/>
            <person name="Sharon I."/>
            <person name="Castelle C.J."/>
            <person name="Probst A.J."/>
            <person name="Thomas B.C."/>
            <person name="Singh A."/>
            <person name="Wilkins M.J."/>
            <person name="Karaoz U."/>
            <person name="Brodie E.L."/>
            <person name="Williams K.H."/>
            <person name="Hubbard S.S."/>
            <person name="Banfield J.F."/>
        </authorList>
    </citation>
    <scope>NUCLEOTIDE SEQUENCE [LARGE SCALE GENOMIC DNA]</scope>
</reference>
<dbReference type="InterPro" id="IPR001915">
    <property type="entry name" value="Peptidase_M48"/>
</dbReference>
<feature type="domain" description="Peptidase M48" evidence="8">
    <location>
        <begin position="73"/>
        <end position="254"/>
    </location>
</feature>